<feature type="signal peptide" evidence="3">
    <location>
        <begin position="1"/>
        <end position="21"/>
    </location>
</feature>
<dbReference type="GeneID" id="108845950"/>
<dbReference type="Pfam" id="PF16845">
    <property type="entry name" value="SQAPI"/>
    <property type="match status" value="1"/>
</dbReference>
<protein>
    <recommendedName>
        <fullName evidence="3">Cysteine proteinase inhibitor</fullName>
    </recommendedName>
</protein>
<dbReference type="OrthoDB" id="1908104at2759"/>
<keyword evidence="3" id="KW-0732">Signal</keyword>
<dbReference type="InterPro" id="IPR046350">
    <property type="entry name" value="Cystatin_sf"/>
</dbReference>
<dbReference type="InterPro" id="IPR018073">
    <property type="entry name" value="Prot_inh_cystat_CS"/>
</dbReference>
<name>A0A6J0MQA7_RAPSA</name>
<dbReference type="Proteomes" id="UP000504610">
    <property type="component" value="Chromosome 3"/>
</dbReference>
<keyword evidence="2 3" id="KW-0789">Thiol protease inhibitor</keyword>
<proteinExistence type="inferred from homology"/>
<dbReference type="InterPro" id="IPR027214">
    <property type="entry name" value="Cystatin"/>
</dbReference>
<dbReference type="PROSITE" id="PS00287">
    <property type="entry name" value="CYSTATIN"/>
    <property type="match status" value="1"/>
</dbReference>
<keyword evidence="5" id="KW-1185">Reference proteome</keyword>
<evidence type="ECO:0000259" key="4">
    <source>
        <dbReference type="SMART" id="SM00043"/>
    </source>
</evidence>
<dbReference type="PANTHER" id="PTHR11413:SF118">
    <property type="entry name" value="CYSTEINE PROTEINASE INHIBITOR 7"/>
    <property type="match status" value="1"/>
</dbReference>
<evidence type="ECO:0000313" key="5">
    <source>
        <dbReference type="Proteomes" id="UP000504610"/>
    </source>
</evidence>
<evidence type="ECO:0000256" key="3">
    <source>
        <dbReference type="RuleBase" id="RU362130"/>
    </source>
</evidence>
<evidence type="ECO:0000256" key="1">
    <source>
        <dbReference type="ARBA" id="ARBA00022690"/>
    </source>
</evidence>
<feature type="domain" description="Cystatin" evidence="4">
    <location>
        <begin position="39"/>
        <end position="132"/>
    </location>
</feature>
<dbReference type="RefSeq" id="XP_018474657.1">
    <property type="nucleotide sequence ID" value="XM_018619155.2"/>
</dbReference>
<dbReference type="KEGG" id="rsz:108845950"/>
<dbReference type="AlphaFoldDB" id="A0A6J0MQA7"/>
<comment type="similarity">
    <text evidence="3">Belongs to the cystatin family. Phytocystatin subfamily.</text>
</comment>
<sequence>MATRLSPVFICVSLVVISGLGQLVICSQEKGRYNDVIRMKLGAFSDSSNNQNGGGDQIEDIALFAVQEHNKRENGVLELGRVLKATEQVVAGKLYSLTLEVLEAGEKKIYEAKVWVKPWMKNFKQLQEFKSVVPSFTVSDLGLKSDGNGFEWRSVSTNDPEVQEAAKHAVKSIQQRSNSLFPYKLIDIILARAKVVEDRVKFEMLLRLEKGNKAEKLMVEVMKYQNGKFH</sequence>
<keyword evidence="1 3" id="KW-0646">Protease inhibitor</keyword>
<evidence type="ECO:0000256" key="2">
    <source>
        <dbReference type="ARBA" id="ARBA00022704"/>
    </source>
</evidence>
<dbReference type="Gene3D" id="3.10.450.10">
    <property type="match status" value="2"/>
</dbReference>
<dbReference type="PANTHER" id="PTHR11413">
    <property type="entry name" value="CYSTATIN FAMILY MEMBER"/>
    <property type="match status" value="1"/>
</dbReference>
<organism evidence="5 6">
    <name type="scientific">Raphanus sativus</name>
    <name type="common">Radish</name>
    <name type="synonym">Raphanus raphanistrum var. sativus</name>
    <dbReference type="NCBI Taxonomy" id="3726"/>
    <lineage>
        <taxon>Eukaryota</taxon>
        <taxon>Viridiplantae</taxon>
        <taxon>Streptophyta</taxon>
        <taxon>Embryophyta</taxon>
        <taxon>Tracheophyta</taxon>
        <taxon>Spermatophyta</taxon>
        <taxon>Magnoliopsida</taxon>
        <taxon>eudicotyledons</taxon>
        <taxon>Gunneridae</taxon>
        <taxon>Pentapetalae</taxon>
        <taxon>rosids</taxon>
        <taxon>malvids</taxon>
        <taxon>Brassicales</taxon>
        <taxon>Brassicaceae</taxon>
        <taxon>Brassiceae</taxon>
        <taxon>Raphanus</taxon>
    </lineage>
</organism>
<reference evidence="5" key="1">
    <citation type="journal article" date="2019" name="Database">
        <title>The radish genome database (RadishGD): an integrated information resource for radish genomics.</title>
        <authorList>
            <person name="Yu H.J."/>
            <person name="Baek S."/>
            <person name="Lee Y.J."/>
            <person name="Cho A."/>
            <person name="Mun J.H."/>
        </authorList>
    </citation>
    <scope>NUCLEOTIDE SEQUENCE [LARGE SCALE GENOMIC DNA]</scope>
    <source>
        <strain evidence="5">cv. WK10039</strain>
    </source>
</reference>
<evidence type="ECO:0000313" key="6">
    <source>
        <dbReference type="RefSeq" id="XP_018474657.1"/>
    </source>
</evidence>
<accession>A0A6J0MQA7</accession>
<reference evidence="6" key="2">
    <citation type="submission" date="2025-08" db="UniProtKB">
        <authorList>
            <consortium name="RefSeq"/>
        </authorList>
    </citation>
    <scope>IDENTIFICATION</scope>
    <source>
        <tissue evidence="6">Leaf</tissue>
    </source>
</reference>
<feature type="chain" id="PRO_5027148490" description="Cysteine proteinase inhibitor" evidence="3">
    <location>
        <begin position="22"/>
        <end position="230"/>
    </location>
</feature>
<dbReference type="SMART" id="SM00043">
    <property type="entry name" value="CY"/>
    <property type="match status" value="1"/>
</dbReference>
<dbReference type="GO" id="GO:0004869">
    <property type="term" value="F:cysteine-type endopeptidase inhibitor activity"/>
    <property type="evidence" value="ECO:0007669"/>
    <property type="project" value="UniProtKB-KW"/>
</dbReference>
<dbReference type="CDD" id="cd00042">
    <property type="entry name" value="CY"/>
    <property type="match status" value="2"/>
</dbReference>
<dbReference type="InterPro" id="IPR000010">
    <property type="entry name" value="Cystatin_dom"/>
</dbReference>
<dbReference type="SUPFAM" id="SSF54403">
    <property type="entry name" value="Cystatin/monellin"/>
    <property type="match status" value="2"/>
</dbReference>
<gene>
    <name evidence="6" type="primary">LOC108845950</name>
</gene>